<evidence type="ECO:0000256" key="2">
    <source>
        <dbReference type="ARBA" id="ARBA00023054"/>
    </source>
</evidence>
<feature type="compositionally biased region" description="Basic and acidic residues" evidence="4">
    <location>
        <begin position="564"/>
        <end position="575"/>
    </location>
</feature>
<dbReference type="Gene3D" id="1.20.5.170">
    <property type="match status" value="1"/>
</dbReference>
<evidence type="ECO:0000256" key="4">
    <source>
        <dbReference type="SAM" id="MobiDB-lite"/>
    </source>
</evidence>
<feature type="compositionally biased region" description="Basic and acidic residues" evidence="4">
    <location>
        <begin position="431"/>
        <end position="451"/>
    </location>
</feature>
<feature type="compositionally biased region" description="Polar residues" evidence="4">
    <location>
        <begin position="625"/>
        <end position="640"/>
    </location>
</feature>
<reference evidence="6" key="3">
    <citation type="submission" date="2025-09" db="UniProtKB">
        <authorList>
            <consortium name="Ensembl"/>
        </authorList>
    </citation>
    <scope>IDENTIFICATION</scope>
</reference>
<dbReference type="PANTHER" id="PTHR45652:SF10">
    <property type="entry name" value="NEUROFILAMENT MEDIUM POLYPEPTIDE ISOFORM X1"/>
    <property type="match status" value="1"/>
</dbReference>
<organism evidence="6 7">
    <name type="scientific">Myripristis murdjan</name>
    <name type="common">pinecone soldierfish</name>
    <dbReference type="NCBI Taxonomy" id="586833"/>
    <lineage>
        <taxon>Eukaryota</taxon>
        <taxon>Metazoa</taxon>
        <taxon>Chordata</taxon>
        <taxon>Craniata</taxon>
        <taxon>Vertebrata</taxon>
        <taxon>Euteleostomi</taxon>
        <taxon>Actinopterygii</taxon>
        <taxon>Neopterygii</taxon>
        <taxon>Teleostei</taxon>
        <taxon>Neoteleostei</taxon>
        <taxon>Acanthomorphata</taxon>
        <taxon>Holocentriformes</taxon>
        <taxon>Holocentridae</taxon>
        <taxon>Myripristis</taxon>
    </lineage>
</organism>
<evidence type="ECO:0000259" key="5">
    <source>
        <dbReference type="PROSITE" id="PS51842"/>
    </source>
</evidence>
<dbReference type="SMART" id="SM01391">
    <property type="entry name" value="Filament"/>
    <property type="match status" value="1"/>
</dbReference>
<dbReference type="GO" id="GO:0005882">
    <property type="term" value="C:intermediate filament"/>
    <property type="evidence" value="ECO:0007669"/>
    <property type="project" value="UniProtKB-KW"/>
</dbReference>
<dbReference type="GO" id="GO:0033693">
    <property type="term" value="P:neurofilament bundle assembly"/>
    <property type="evidence" value="ECO:0007669"/>
    <property type="project" value="TreeGrafter"/>
</dbReference>
<feature type="coiled-coil region" evidence="3">
    <location>
        <begin position="265"/>
        <end position="338"/>
    </location>
</feature>
<keyword evidence="7" id="KW-1185">Reference proteome</keyword>
<feature type="compositionally biased region" description="Low complexity" evidence="4">
    <location>
        <begin position="769"/>
        <end position="780"/>
    </location>
</feature>
<dbReference type="Pfam" id="PF00038">
    <property type="entry name" value="Filament"/>
    <property type="match status" value="1"/>
</dbReference>
<dbReference type="SUPFAM" id="SSF64593">
    <property type="entry name" value="Intermediate filament protein, coiled coil region"/>
    <property type="match status" value="2"/>
</dbReference>
<reference evidence="6" key="2">
    <citation type="submission" date="2025-08" db="UniProtKB">
        <authorList>
            <consortium name="Ensembl"/>
        </authorList>
    </citation>
    <scope>IDENTIFICATION</scope>
</reference>
<feature type="region of interest" description="Disordered" evidence="4">
    <location>
        <begin position="406"/>
        <end position="816"/>
    </location>
</feature>
<feature type="domain" description="IF rod" evidence="5">
    <location>
        <begin position="63"/>
        <end position="356"/>
    </location>
</feature>
<proteinExistence type="predicted"/>
<keyword evidence="1" id="KW-0403">Intermediate filament</keyword>
<feature type="compositionally biased region" description="Basic and acidic residues" evidence="4">
    <location>
        <begin position="700"/>
        <end position="753"/>
    </location>
</feature>
<keyword evidence="2 3" id="KW-0175">Coiled coil</keyword>
<dbReference type="GO" id="GO:0005200">
    <property type="term" value="F:structural constituent of cytoskeleton"/>
    <property type="evidence" value="ECO:0007669"/>
    <property type="project" value="TreeGrafter"/>
</dbReference>
<evidence type="ECO:0000256" key="1">
    <source>
        <dbReference type="ARBA" id="ARBA00022754"/>
    </source>
</evidence>
<dbReference type="Gene3D" id="1.20.5.1160">
    <property type="entry name" value="Vasodilator-stimulated phosphoprotein"/>
    <property type="match status" value="1"/>
</dbReference>
<evidence type="ECO:0000313" key="6">
    <source>
        <dbReference type="Ensembl" id="ENSMMDP00005037569.1"/>
    </source>
</evidence>
<dbReference type="GeneTree" id="ENSGT00940000161685"/>
<dbReference type="GO" id="GO:0030424">
    <property type="term" value="C:axon"/>
    <property type="evidence" value="ECO:0007669"/>
    <property type="project" value="TreeGrafter"/>
</dbReference>
<dbReference type="PROSITE" id="PS51842">
    <property type="entry name" value="IF_ROD_2"/>
    <property type="match status" value="1"/>
</dbReference>
<dbReference type="FunFam" id="1.20.5.1160:FF:000001">
    <property type="entry name" value="Keratin type II"/>
    <property type="match status" value="1"/>
</dbReference>
<protein>
    <recommendedName>
        <fullName evidence="5">IF rod domain-containing protein</fullName>
    </recommendedName>
</protein>
<dbReference type="Gene3D" id="1.20.5.500">
    <property type="entry name" value="Single helix bin"/>
    <property type="match status" value="1"/>
</dbReference>
<feature type="compositionally biased region" description="Basic and acidic residues" evidence="4">
    <location>
        <begin position="646"/>
        <end position="656"/>
    </location>
</feature>
<feature type="compositionally biased region" description="Acidic residues" evidence="4">
    <location>
        <begin position="491"/>
        <end position="501"/>
    </location>
</feature>
<accession>A0A667ZPB5</accession>
<name>A0A667ZPB5_9TELE</name>
<dbReference type="GO" id="GO:0099160">
    <property type="term" value="C:postsynaptic intermediate filament cytoskeleton"/>
    <property type="evidence" value="ECO:0007669"/>
    <property type="project" value="TreeGrafter"/>
</dbReference>
<dbReference type="Ensembl" id="ENSMMDT00005038364.1">
    <property type="protein sequence ID" value="ENSMMDP00005037569.1"/>
    <property type="gene ID" value="ENSMMDG00005017470.1"/>
</dbReference>
<evidence type="ECO:0000256" key="3">
    <source>
        <dbReference type="SAM" id="Coils"/>
    </source>
</evidence>
<dbReference type="GO" id="GO:0005737">
    <property type="term" value="C:cytoplasm"/>
    <property type="evidence" value="ECO:0007669"/>
    <property type="project" value="TreeGrafter"/>
</dbReference>
<dbReference type="InterPro" id="IPR039008">
    <property type="entry name" value="IF_rod_dom"/>
</dbReference>
<sequence length="880" mass="98522">MSQRMHDRCDFPHSITQAEYAQHKLNRSGSDTSFVSRRECDMMASKGMNLTSPFSGKLVKMNEKEQLHGLNDRFAGFIEKVRHLEHQNHLLEREIEEIKERAQSSSSLEQEYGPELGKLRKLIEEITHQKHQIQIDHQNLEEELSNLRKRYEKEASSRSLAESNIMVLKKDINDAYQAKLQLDKKAQSLVDEIHFLKKTHQDEVSEMTAQIQDAQVTVKAQEFGNPDLTAALRDIRAQLEGHAVSDLQQAGESFRSQFAKLTETAETKREALKVTQQEIQEYRRRLQAKSIELDCARGTREALEKQLRDVEDRHKQEIIHYQDTIKQLENELINAKFDMSDVILKWKLLEGEETRLSTMSETHMSMPYIYRQSPVYTLPCVSRQGGSARRAEPQYKFVEEIITETTREIEMSEFEETGSDETVGGEGEQACVKRDKGSSEEEEGADNKDIPEGEGEQMSDGQQYQVEQDEDAVQGDDGGNAERSGEVEDGREGEESEEAEAGDSKEDTDTDKNTKSEVQIEEVINKEKHGQQDGVAENRKEEGEHVVEKNVSSKPEVLPEESDGDKKDSDLKESKGVNLTADLTSEQAEKPVDETSDKDKESKDSDKTQELSSVVKVQDEALSLAPQTVEKTTDLTSELKSSLPVETEKPSEKKAPETSSTAPKNEEKEDSHTEQKVTSKTGTEKDTTEDKVPKTSQNTHSDHKEKDKELPFDSNVKDIPKVEDKKPDAGDKIKTVESQVPKEKITEAAESKDLQQGAPDKQIQKSESSEGSSKVKVIESGSKQMEDAKSKDSVGVTESQTQGRSEEAEVAKIKTSLQKVQDSSTLILTEKTAGGPTSEVAQQKIENGLTNGAGGVKEETSGLINVEAQAKSGKEMKSET</sequence>
<gene>
    <name evidence="6" type="primary">LOC115372931</name>
</gene>
<feature type="region of interest" description="Disordered" evidence="4">
    <location>
        <begin position="849"/>
        <end position="880"/>
    </location>
</feature>
<dbReference type="Proteomes" id="UP000472263">
    <property type="component" value="Chromosome 15"/>
</dbReference>
<reference evidence="6" key="1">
    <citation type="submission" date="2019-06" db="EMBL/GenBank/DDBJ databases">
        <authorList>
            <consortium name="Wellcome Sanger Institute Data Sharing"/>
        </authorList>
    </citation>
    <scope>NUCLEOTIDE SEQUENCE [LARGE SCALE GENOMIC DNA]</scope>
</reference>
<feature type="compositionally biased region" description="Basic and acidic residues" evidence="4">
    <location>
        <begin position="587"/>
        <end position="609"/>
    </location>
</feature>
<evidence type="ECO:0000313" key="7">
    <source>
        <dbReference type="Proteomes" id="UP000472263"/>
    </source>
</evidence>
<dbReference type="PANTHER" id="PTHR45652">
    <property type="entry name" value="GLIAL FIBRILLARY ACIDIC PROTEIN"/>
    <property type="match status" value="1"/>
</dbReference>
<feature type="compositionally biased region" description="Basic and acidic residues" evidence="4">
    <location>
        <begin position="664"/>
        <end position="693"/>
    </location>
</feature>
<feature type="coiled-coil region" evidence="3">
    <location>
        <begin position="81"/>
        <end position="157"/>
    </location>
</feature>
<dbReference type="InterPro" id="IPR050405">
    <property type="entry name" value="Intermediate_filament"/>
</dbReference>
<dbReference type="InParanoid" id="A0A667ZPB5"/>
<feature type="compositionally biased region" description="Basic and acidic residues" evidence="4">
    <location>
        <begin position="502"/>
        <end position="515"/>
    </location>
</feature>
<feature type="compositionally biased region" description="Basic and acidic residues" evidence="4">
    <location>
        <begin position="523"/>
        <end position="548"/>
    </location>
</feature>
<dbReference type="AlphaFoldDB" id="A0A667ZPB5"/>